<evidence type="ECO:0000313" key="7">
    <source>
        <dbReference type="EMBL" id="MCY6372727.1"/>
    </source>
</evidence>
<dbReference type="Gene3D" id="2.40.30.40">
    <property type="entry name" value="Peptidase M42, domain 2"/>
    <property type="match status" value="1"/>
</dbReference>
<dbReference type="RefSeq" id="WP_268051785.1">
    <property type="nucleotide sequence ID" value="NZ_JAPQES010000010.1"/>
</dbReference>
<evidence type="ECO:0000256" key="4">
    <source>
        <dbReference type="ARBA" id="ARBA00022723"/>
    </source>
</evidence>
<organism evidence="7 8">
    <name type="scientific">Clostridium ganghwense</name>
    <dbReference type="NCBI Taxonomy" id="312089"/>
    <lineage>
        <taxon>Bacteria</taxon>
        <taxon>Bacillati</taxon>
        <taxon>Bacillota</taxon>
        <taxon>Clostridia</taxon>
        <taxon>Eubacteriales</taxon>
        <taxon>Clostridiaceae</taxon>
        <taxon>Clostridium</taxon>
    </lineage>
</organism>
<dbReference type="SUPFAM" id="SSF101821">
    <property type="entry name" value="Aminopeptidase/glucanase lid domain"/>
    <property type="match status" value="1"/>
</dbReference>
<name>A0ABT4CUM0_9CLOT</name>
<dbReference type="PANTHER" id="PTHR32481:SF0">
    <property type="entry name" value="AMINOPEPTIDASE YPDE-RELATED"/>
    <property type="match status" value="1"/>
</dbReference>
<dbReference type="Proteomes" id="UP001079657">
    <property type="component" value="Unassembled WGS sequence"/>
</dbReference>
<dbReference type="InterPro" id="IPR008007">
    <property type="entry name" value="Peptidase_M42"/>
</dbReference>
<gene>
    <name evidence="7" type="ORF">OXH55_19230</name>
</gene>
<accession>A0ABT4CUM0</accession>
<keyword evidence="2" id="KW-0031">Aminopeptidase</keyword>
<keyword evidence="4" id="KW-0479">Metal-binding</keyword>
<proteinExistence type="inferred from homology"/>
<keyword evidence="8" id="KW-1185">Reference proteome</keyword>
<reference evidence="7" key="1">
    <citation type="submission" date="2022-12" db="EMBL/GenBank/DDBJ databases">
        <authorList>
            <person name="Wang J."/>
        </authorList>
    </citation>
    <scope>NUCLEOTIDE SEQUENCE</scope>
    <source>
        <strain evidence="7">HY-42-06</strain>
    </source>
</reference>
<keyword evidence="5" id="KW-0378">Hydrolase</keyword>
<protein>
    <submittedName>
        <fullName evidence="7">Peptidase M42</fullName>
    </submittedName>
</protein>
<dbReference type="PANTHER" id="PTHR32481">
    <property type="entry name" value="AMINOPEPTIDASE"/>
    <property type="match status" value="1"/>
</dbReference>
<dbReference type="InterPro" id="IPR023367">
    <property type="entry name" value="Peptidase_M42_dom2"/>
</dbReference>
<comment type="similarity">
    <text evidence="1 6">Belongs to the peptidase M42 family.</text>
</comment>
<evidence type="ECO:0000313" key="8">
    <source>
        <dbReference type="Proteomes" id="UP001079657"/>
    </source>
</evidence>
<evidence type="ECO:0000256" key="2">
    <source>
        <dbReference type="ARBA" id="ARBA00022438"/>
    </source>
</evidence>
<dbReference type="EMBL" id="JAPQES010000010">
    <property type="protein sequence ID" value="MCY6372727.1"/>
    <property type="molecule type" value="Genomic_DNA"/>
</dbReference>
<dbReference type="PIRSF" id="PIRSF001123">
    <property type="entry name" value="PepA_GA"/>
    <property type="match status" value="1"/>
</dbReference>
<dbReference type="InterPro" id="IPR051464">
    <property type="entry name" value="Peptidase_M42_aminopept"/>
</dbReference>
<evidence type="ECO:0000256" key="3">
    <source>
        <dbReference type="ARBA" id="ARBA00022670"/>
    </source>
</evidence>
<comment type="caution">
    <text evidence="7">The sequence shown here is derived from an EMBL/GenBank/DDBJ whole genome shotgun (WGS) entry which is preliminary data.</text>
</comment>
<dbReference type="Gene3D" id="3.40.630.10">
    <property type="entry name" value="Zn peptidases"/>
    <property type="match status" value="1"/>
</dbReference>
<sequence length="323" mass="35855">MDILVKNLLDAFSVSSREDEIRNIIKEELKEIENQNNIKLEIKEDKLGNLIVKLGEGKEKLMICTHMDSPGLMATFIENSGFIRGTAIGNIKLKTLDSNFVKFKNGTIGRIGISKDKPSKKDLFIDISASNREEAIEKVKEGDIASFIGSYLETESRIVSPNLHSKIGCYILLKAIKEIKKIDKEIYFVFSAQKEVEYRGARAAAFQIEPDECIVLDGIEAGDSIGGNEKIKLENGPAVSIFDKSLVIHHEIKEKIENAAKKINVGFQYSISDEKNEGGFIHKEIGGIKTGMIGIPCRYMNTVGEMISLSDVENTISIIKALL</sequence>
<evidence type="ECO:0000256" key="1">
    <source>
        <dbReference type="ARBA" id="ARBA00006272"/>
    </source>
</evidence>
<dbReference type="SUPFAM" id="SSF53187">
    <property type="entry name" value="Zn-dependent exopeptidases"/>
    <property type="match status" value="1"/>
</dbReference>
<dbReference type="Pfam" id="PF05343">
    <property type="entry name" value="Peptidase_M42"/>
    <property type="match status" value="1"/>
</dbReference>
<evidence type="ECO:0000256" key="6">
    <source>
        <dbReference type="PIRNR" id="PIRNR001123"/>
    </source>
</evidence>
<keyword evidence="3" id="KW-0645">Protease</keyword>
<evidence type="ECO:0000256" key="5">
    <source>
        <dbReference type="ARBA" id="ARBA00022801"/>
    </source>
</evidence>